<sequence>MTAAGASLTRPHLSAAARSQLFDLLTGDEAITVAGAGAAELAQAGWTQSGRLRAGAATLLGCDVGGTKVHSVLTDLEGRCLAEVYEATDPKGGAALMAQLLRHREKLLAKAGAGPLMAAGIGIPGVVDPKTGHVSRMPNITGLNETNLAARLSGVLGVPVAVENDVNLAVQGEYWLGHRAGCMAFLALGTGIGLGQIVNGQLLRGANGAAGEAAVLPIGANPFDAATFATGALESTVGSASLVAAYEALGGTPGQTVRDLFASDDPRFCGLLEGVAERLALAVLSVAAITDPDIVVFGGSVGQRPELVARVSERLRQLPVSMPDCRVTRLGNKAGVLGAVWLARQKLAASLRVG</sequence>
<dbReference type="OrthoDB" id="37575at2"/>
<dbReference type="CDD" id="cd23763">
    <property type="entry name" value="ASKHA_ATPase_ROK"/>
    <property type="match status" value="1"/>
</dbReference>
<comment type="similarity">
    <text evidence="1">Belongs to the ROK (NagC/XylR) family.</text>
</comment>
<gene>
    <name evidence="2" type="ORF">D1012_15770</name>
</gene>
<dbReference type="Gene3D" id="3.30.420.40">
    <property type="match status" value="2"/>
</dbReference>
<proteinExistence type="inferred from homology"/>
<dbReference type="Proteomes" id="UP000284547">
    <property type="component" value="Unassembled WGS sequence"/>
</dbReference>
<protein>
    <submittedName>
        <fullName evidence="2">ROK family protein</fullName>
    </submittedName>
</protein>
<dbReference type="InterPro" id="IPR043129">
    <property type="entry name" value="ATPase_NBD"/>
</dbReference>
<name>A0A411YZL5_9RHOB</name>
<reference evidence="2 3" key="1">
    <citation type="submission" date="2018-08" db="EMBL/GenBank/DDBJ databases">
        <title>Flavobacterium tibetense sp. nov., isolated from a wetland YonghuCo on Tibetan Plateau.</title>
        <authorList>
            <person name="Phurbu D."/>
            <person name="Lu H."/>
            <person name="Xing P."/>
        </authorList>
    </citation>
    <scope>NUCLEOTIDE SEQUENCE [LARGE SCALE GENOMIC DNA]</scope>
    <source>
        <strain evidence="2 3">DJC</strain>
    </source>
</reference>
<keyword evidence="3" id="KW-1185">Reference proteome</keyword>
<dbReference type="Pfam" id="PF00480">
    <property type="entry name" value="ROK"/>
    <property type="match status" value="1"/>
</dbReference>
<evidence type="ECO:0000256" key="1">
    <source>
        <dbReference type="ARBA" id="ARBA00006479"/>
    </source>
</evidence>
<evidence type="ECO:0000313" key="2">
    <source>
        <dbReference type="EMBL" id="RGP36244.1"/>
    </source>
</evidence>
<dbReference type="RefSeq" id="WP_118154349.1">
    <property type="nucleotide sequence ID" value="NZ_QWEY01000009.1"/>
</dbReference>
<dbReference type="AlphaFoldDB" id="A0A411YZL5"/>
<dbReference type="PANTHER" id="PTHR18964">
    <property type="entry name" value="ROK (REPRESSOR, ORF, KINASE) FAMILY"/>
    <property type="match status" value="1"/>
</dbReference>
<dbReference type="EMBL" id="QWEY01000009">
    <property type="protein sequence ID" value="RGP36244.1"/>
    <property type="molecule type" value="Genomic_DNA"/>
</dbReference>
<comment type="caution">
    <text evidence="2">The sequence shown here is derived from an EMBL/GenBank/DDBJ whole genome shotgun (WGS) entry which is preliminary data.</text>
</comment>
<dbReference type="SUPFAM" id="SSF53067">
    <property type="entry name" value="Actin-like ATPase domain"/>
    <property type="match status" value="1"/>
</dbReference>
<accession>A0A411YZL5</accession>
<organism evidence="2 3">
    <name type="scientific">Pseudotabrizicola alkalilacus</name>
    <dbReference type="NCBI Taxonomy" id="2305252"/>
    <lineage>
        <taxon>Bacteria</taxon>
        <taxon>Pseudomonadati</taxon>
        <taxon>Pseudomonadota</taxon>
        <taxon>Alphaproteobacteria</taxon>
        <taxon>Rhodobacterales</taxon>
        <taxon>Paracoccaceae</taxon>
        <taxon>Pseudotabrizicola</taxon>
    </lineage>
</organism>
<dbReference type="InterPro" id="IPR000600">
    <property type="entry name" value="ROK"/>
</dbReference>
<dbReference type="PANTHER" id="PTHR18964:SF149">
    <property type="entry name" value="BIFUNCTIONAL UDP-N-ACETYLGLUCOSAMINE 2-EPIMERASE_N-ACETYLMANNOSAMINE KINASE"/>
    <property type="match status" value="1"/>
</dbReference>
<evidence type="ECO:0000313" key="3">
    <source>
        <dbReference type="Proteomes" id="UP000284547"/>
    </source>
</evidence>